<dbReference type="PRINTS" id="PR00947">
    <property type="entry name" value="CUTICLE"/>
</dbReference>
<evidence type="ECO:0000313" key="2">
    <source>
        <dbReference type="EnsemblMetazoa" id="ASTEI06317-PA"/>
    </source>
</evidence>
<sequence>MPSTIAYCLTFVMTYVLLVKARPATERDNNLEHFEITSDQNGQSFSYKTTDNQWRDETVEINPKTGTLVISGWYRYTGPDGVIYQVKYVADENGYRPLGAHLPGADLSDPNAFSVFTPLVDTGISRTVLLSYETKDGQAREEVGTIDPTTGAMTVTGWYSYRTPDGAEYRVDFIADKNGYRVTQGPDVDDVDPDFIPNVEAAPISNALLLSLIAVLIIAGIVVCAPLAASAPIEAENSDLLSYENVQTENGYRFSYETKDGQAREEVGLIDPSTGALTVTGWYSYRTPDGAEYRVDYVADENGYRVTKQPGAVVSQFMPAVVGAAPINNALLLSLLIGVVGLTLVVSVLAAPLDDSRNAEILRYSSENIGIDGYRFEFATSDGTSRTEEAELRNAGTDNEALAVRGSYSYTGPDGTVYVINYIADENVAMAVPVPDQNAETLKYDSNINGVDGYSYQYETSNGISAQEAGELKNVGEASALAVRGSFTYTADDGQVYTVNYIADENGFQPEGEHIPKESRSTRISLSVAKNKMQTSIVILLFAGLLAVGYAAPRPGAEEKDAQVLKYDNDHNGIDGYNFQFDTSNGIQRQEQAQLKQFDDENSALVVRGSYSFTADDGQVYTFAIVFAAVLAVALAAPADERDAQVLKYENDNLGVDGYNFQYETSNNINRAETAELKNFGDDVSALVVRGSYSYTGPDGQVYTVNYVADENGFQPEAPHIPRLFESDDGISRQEQGELKTEEEGMNVQGNFKFVADDGQEYVVQYVADSQGFHPEGDHIPKEYVENVPSLLTMKTIIAFAFVVALALAAPLDDSKNAQILKYENDNIGVDGYKFAFETSDGHQRQEQAELRKLGDDVEALVVRGSYSFTGDDGQVYTVNYVADENGFQPEGAHLPTV</sequence>
<dbReference type="PROSITE" id="PS51155">
    <property type="entry name" value="CHIT_BIND_RR_2"/>
    <property type="match status" value="9"/>
</dbReference>
<dbReference type="GO" id="GO:0062129">
    <property type="term" value="C:chitin-based extracellular matrix"/>
    <property type="evidence" value="ECO:0007669"/>
    <property type="project" value="TreeGrafter"/>
</dbReference>
<dbReference type="VEuPathDB" id="VectorBase:ASTEI20_042702"/>
<dbReference type="VEuPathDB" id="VectorBase:ASTEI06317"/>
<dbReference type="VEuPathDB" id="VectorBase:ASTEI20_044254"/>
<dbReference type="EnsemblMetazoa" id="ASTEI06317-RA">
    <property type="protein sequence ID" value="ASTEI06317-PA"/>
    <property type="gene ID" value="ASTEI06317"/>
</dbReference>
<dbReference type="VEuPathDB" id="VectorBase:ASTEI20_041426"/>
<proteinExistence type="predicted"/>
<organism evidence="2 3">
    <name type="scientific">Anopheles stephensi</name>
    <name type="common">Indo-Pakistan malaria mosquito</name>
    <dbReference type="NCBI Taxonomy" id="30069"/>
    <lineage>
        <taxon>Eukaryota</taxon>
        <taxon>Metazoa</taxon>
        <taxon>Ecdysozoa</taxon>
        <taxon>Arthropoda</taxon>
        <taxon>Hexapoda</taxon>
        <taxon>Insecta</taxon>
        <taxon>Pterygota</taxon>
        <taxon>Neoptera</taxon>
        <taxon>Endopterygota</taxon>
        <taxon>Diptera</taxon>
        <taxon>Nematocera</taxon>
        <taxon>Culicoidea</taxon>
        <taxon>Culicidae</taxon>
        <taxon>Anophelinae</taxon>
        <taxon>Anopheles</taxon>
    </lineage>
</organism>
<dbReference type="STRING" id="30069.A0A182YCY1"/>
<keyword evidence="3" id="KW-1185">Reference proteome</keyword>
<dbReference type="VEuPathDB" id="VectorBase:ASTE004834"/>
<dbReference type="Proteomes" id="UP000076408">
    <property type="component" value="Unassembled WGS sequence"/>
</dbReference>
<dbReference type="InterPro" id="IPR000618">
    <property type="entry name" value="Insect_cuticle"/>
</dbReference>
<dbReference type="InterPro" id="IPR031311">
    <property type="entry name" value="CHIT_BIND_RR_consensus"/>
</dbReference>
<dbReference type="VEuPathDB" id="VectorBase:ASTE005258"/>
<dbReference type="PANTHER" id="PTHR10380:SF218">
    <property type="entry name" value="ADULT CUTICLE PROTEIN 65AA-RELATED"/>
    <property type="match status" value="1"/>
</dbReference>
<dbReference type="VEuPathDB" id="VectorBase:ASTEI20_032296"/>
<dbReference type="OMA" id="DVGPEKW"/>
<dbReference type="Pfam" id="PF00379">
    <property type="entry name" value="Chitin_bind_4"/>
    <property type="match status" value="9"/>
</dbReference>
<dbReference type="VEuPathDB" id="VectorBase:ASTE004831"/>
<evidence type="ECO:0000313" key="3">
    <source>
        <dbReference type="Proteomes" id="UP000076408"/>
    </source>
</evidence>
<dbReference type="GO" id="GO:0008010">
    <property type="term" value="F:structural constituent of chitin-based larval cuticle"/>
    <property type="evidence" value="ECO:0007669"/>
    <property type="project" value="TreeGrafter"/>
</dbReference>
<dbReference type="VEuPathDB" id="VectorBase:ASTEI20_044165"/>
<keyword evidence="1" id="KW-0193">Cuticle</keyword>
<evidence type="ECO:0000256" key="1">
    <source>
        <dbReference type="ARBA" id="ARBA00022460"/>
    </source>
</evidence>
<reference evidence="3" key="1">
    <citation type="journal article" date="2014" name="Genome Biol.">
        <title>Genome analysis of a major urban malaria vector mosquito, Anopheles stephensi.</title>
        <authorList>
            <person name="Jiang X."/>
            <person name="Peery A."/>
            <person name="Hall A.B."/>
            <person name="Sharma A."/>
            <person name="Chen X.G."/>
            <person name="Waterhouse R.M."/>
            <person name="Komissarov A."/>
            <person name="Riehle M.M."/>
            <person name="Shouche Y."/>
            <person name="Sharakhova M.V."/>
            <person name="Lawson D."/>
            <person name="Pakpour N."/>
            <person name="Arensburger P."/>
            <person name="Davidson V.L."/>
            <person name="Eiglmeier K."/>
            <person name="Emrich S."/>
            <person name="George P."/>
            <person name="Kennedy R.C."/>
            <person name="Mane S.P."/>
            <person name="Maslen G."/>
            <person name="Oringanje C."/>
            <person name="Qi Y."/>
            <person name="Settlage R."/>
            <person name="Tojo M."/>
            <person name="Tubio J.M."/>
            <person name="Unger M.F."/>
            <person name="Wang B."/>
            <person name="Vernick K.D."/>
            <person name="Ribeiro J.M."/>
            <person name="James A.A."/>
            <person name="Michel K."/>
            <person name="Riehle M.A."/>
            <person name="Luckhart S."/>
            <person name="Sharakhov I.V."/>
            <person name="Tu Z."/>
        </authorList>
    </citation>
    <scope>NUCLEOTIDE SEQUENCE [LARGE SCALE GENOMIC DNA]</scope>
    <source>
        <strain evidence="3">Indian</strain>
    </source>
</reference>
<dbReference type="PROSITE" id="PS00233">
    <property type="entry name" value="CHIT_BIND_RR_1"/>
    <property type="match status" value="6"/>
</dbReference>
<protein>
    <submittedName>
        <fullName evidence="2">Uncharacterized protein</fullName>
    </submittedName>
</protein>
<dbReference type="PANTHER" id="PTHR10380">
    <property type="entry name" value="CUTICLE PROTEIN"/>
    <property type="match status" value="1"/>
</dbReference>
<dbReference type="VEuPathDB" id="VectorBase:ASTEI20_045828"/>
<dbReference type="VEuPathDB" id="VectorBase:ASTEI20_032278"/>
<dbReference type="AlphaFoldDB" id="A0A182YCY1"/>
<accession>A0A182YCY1</accession>
<dbReference type="InterPro" id="IPR050468">
    <property type="entry name" value="Cuticle_Struct_Prot"/>
</dbReference>
<reference evidence="2" key="2">
    <citation type="submission" date="2020-05" db="UniProtKB">
        <authorList>
            <consortium name="EnsemblMetazoa"/>
        </authorList>
    </citation>
    <scope>IDENTIFICATION</scope>
    <source>
        <strain evidence="2">Indian</strain>
    </source>
</reference>
<name>A0A182YCY1_ANOST</name>
<dbReference type="VEuPathDB" id="VectorBase:ASTEI20_040313"/>
<dbReference type="VEuPathDB" id="VectorBase:ASTE004833"/>